<geneLocation type="plasmid" evidence="2 3">
    <name>pUT1</name>
</geneLocation>
<dbReference type="KEGG" id="sjp:SJA_P2-00310"/>
<gene>
    <name evidence="2" type="ordered locus">SJA_P2-00310</name>
</gene>
<name>D4Z9C5_SPHIU</name>
<reference evidence="2 3" key="1">
    <citation type="journal article" date="2010" name="J. Bacteriol.">
        <title>Complete genome sequence of the representative gamma-hexachlorocyclohexane-degrading bacterium Sphingobium japonicum UT26.</title>
        <authorList>
            <person name="Nagata Y."/>
            <person name="Ohtsubo Y."/>
            <person name="Endo R."/>
            <person name="Ichikawa N."/>
            <person name="Ankai A."/>
            <person name="Oguchi A."/>
            <person name="Fukui S."/>
            <person name="Fujita N."/>
            <person name="Tsuda M."/>
        </authorList>
    </citation>
    <scope>NUCLEOTIDE SEQUENCE [LARGE SCALE GENOMIC DNA]</scope>
    <source>
        <strain evidence="3">DSM 16413 / CCM 7287 / MTCC 6362 / UT26 / NBRC 101211 / UT26S</strain>
        <plasmid evidence="2 3">pUT1</plasmid>
    </source>
</reference>
<dbReference type="HOGENOM" id="CLU_3222207_0_0_5"/>
<accession>D4Z9C5</accession>
<keyword evidence="3" id="KW-1185">Reference proteome</keyword>
<proteinExistence type="predicted"/>
<dbReference type="AlphaFoldDB" id="D4Z9C5"/>
<evidence type="ECO:0000313" key="2">
    <source>
        <dbReference type="EMBL" id="BAI99207.1"/>
    </source>
</evidence>
<dbReference type="EMBL" id="AP010806">
    <property type="protein sequence ID" value="BAI99207.1"/>
    <property type="molecule type" value="Genomic_DNA"/>
</dbReference>
<organism evidence="2 3">
    <name type="scientific">Sphingobium indicum (strain DSM 16413 / CCM 7287 / MTCC 6362 / UT26 / NBRC 101211 / UT26S)</name>
    <name type="common">Sphingobium japonicum</name>
    <dbReference type="NCBI Taxonomy" id="452662"/>
    <lineage>
        <taxon>Bacteria</taxon>
        <taxon>Pseudomonadati</taxon>
        <taxon>Pseudomonadota</taxon>
        <taxon>Alphaproteobacteria</taxon>
        <taxon>Sphingomonadales</taxon>
        <taxon>Sphingomonadaceae</taxon>
        <taxon>Sphingobium</taxon>
    </lineage>
</organism>
<evidence type="ECO:0000313" key="3">
    <source>
        <dbReference type="Proteomes" id="UP000007753"/>
    </source>
</evidence>
<evidence type="ECO:0000256" key="1">
    <source>
        <dbReference type="SAM" id="MobiDB-lite"/>
    </source>
</evidence>
<keyword evidence="2" id="KW-0614">Plasmid</keyword>
<protein>
    <submittedName>
        <fullName evidence="2">Uncharacterized protein</fullName>
    </submittedName>
</protein>
<feature type="region of interest" description="Disordered" evidence="1">
    <location>
        <begin position="1"/>
        <end position="44"/>
    </location>
</feature>
<sequence>MTVHALPTPTAKLHLHSPATVDRTADRTPPHRKRAAGSNRPLET</sequence>
<dbReference type="Proteomes" id="UP000007753">
    <property type="component" value="Plasmid pUT1"/>
</dbReference>